<feature type="compositionally biased region" description="Polar residues" evidence="1">
    <location>
        <begin position="27"/>
        <end position="36"/>
    </location>
</feature>
<gene>
    <name evidence="3" type="ORF">GCM10022261_01050</name>
</gene>
<feature type="region of interest" description="Disordered" evidence="1">
    <location>
        <begin position="1"/>
        <end position="45"/>
    </location>
</feature>
<dbReference type="EMBL" id="BAABAZ010000003">
    <property type="protein sequence ID" value="GAA4282574.1"/>
    <property type="molecule type" value="Genomic_DNA"/>
</dbReference>
<proteinExistence type="predicted"/>
<evidence type="ECO:0000313" key="4">
    <source>
        <dbReference type="Proteomes" id="UP001501586"/>
    </source>
</evidence>
<keyword evidence="2" id="KW-0812">Transmembrane</keyword>
<reference evidence="4" key="1">
    <citation type="journal article" date="2019" name="Int. J. Syst. Evol. Microbiol.">
        <title>The Global Catalogue of Microorganisms (GCM) 10K type strain sequencing project: providing services to taxonomists for standard genome sequencing and annotation.</title>
        <authorList>
            <consortium name="The Broad Institute Genomics Platform"/>
            <consortium name="The Broad Institute Genome Sequencing Center for Infectious Disease"/>
            <person name="Wu L."/>
            <person name="Ma J."/>
        </authorList>
    </citation>
    <scope>NUCLEOTIDE SEQUENCE [LARGE SCALE GENOMIC DNA]</scope>
    <source>
        <strain evidence="4">JCM 17458</strain>
    </source>
</reference>
<sequence>MSTSNNPRSAGASAESPRSAFAPTEDLPSTATTTDDWTPEDRPPSTAENNFLSFALFGFLILFGVSCFVVF</sequence>
<dbReference type="RefSeq" id="WP_236865789.1">
    <property type="nucleotide sequence ID" value="NZ_BAABAZ010000003.1"/>
</dbReference>
<evidence type="ECO:0000313" key="3">
    <source>
        <dbReference type="EMBL" id="GAA4282574.1"/>
    </source>
</evidence>
<keyword evidence="2" id="KW-1133">Transmembrane helix</keyword>
<accession>A0ABP8EF85</accession>
<evidence type="ECO:0000256" key="2">
    <source>
        <dbReference type="SAM" id="Phobius"/>
    </source>
</evidence>
<evidence type="ECO:0000256" key="1">
    <source>
        <dbReference type="SAM" id="MobiDB-lite"/>
    </source>
</evidence>
<comment type="caution">
    <text evidence="3">The sequence shown here is derived from an EMBL/GenBank/DDBJ whole genome shotgun (WGS) entry which is preliminary data.</text>
</comment>
<protein>
    <submittedName>
        <fullName evidence="3">Uncharacterized protein</fullName>
    </submittedName>
</protein>
<keyword evidence="4" id="KW-1185">Reference proteome</keyword>
<dbReference type="Proteomes" id="UP001501586">
    <property type="component" value="Unassembled WGS sequence"/>
</dbReference>
<keyword evidence="2" id="KW-0472">Membrane</keyword>
<organism evidence="3 4">
    <name type="scientific">Brevibacterium daeguense</name>
    <dbReference type="NCBI Taxonomy" id="909936"/>
    <lineage>
        <taxon>Bacteria</taxon>
        <taxon>Bacillati</taxon>
        <taxon>Actinomycetota</taxon>
        <taxon>Actinomycetes</taxon>
        <taxon>Micrococcales</taxon>
        <taxon>Brevibacteriaceae</taxon>
        <taxon>Brevibacterium</taxon>
    </lineage>
</organism>
<feature type="transmembrane region" description="Helical" evidence="2">
    <location>
        <begin position="51"/>
        <end position="70"/>
    </location>
</feature>
<name>A0ABP8EF85_9MICO</name>